<dbReference type="RefSeq" id="WP_051610048.1">
    <property type="nucleotide sequence ID" value="NZ_BSOR01000016.1"/>
</dbReference>
<feature type="chain" id="PRO_5045284398" description="Outer membrane lipoprotein-sorting protein" evidence="1">
    <location>
        <begin position="36"/>
        <end position="451"/>
    </location>
</feature>
<comment type="caution">
    <text evidence="2">The sequence shown here is derived from an EMBL/GenBank/DDBJ whole genome shotgun (WGS) entry which is preliminary data.</text>
</comment>
<dbReference type="Proteomes" id="UP001156682">
    <property type="component" value="Unassembled WGS sequence"/>
</dbReference>
<feature type="signal peptide" evidence="1">
    <location>
        <begin position="1"/>
        <end position="35"/>
    </location>
</feature>
<keyword evidence="3" id="KW-1185">Reference proteome</keyword>
<dbReference type="Pfam" id="PF07044">
    <property type="entry name" value="DUF1329"/>
    <property type="match status" value="1"/>
</dbReference>
<dbReference type="Gene3D" id="2.50.20.10">
    <property type="entry name" value="Lipoprotein localisation LolA/LolB/LppX"/>
    <property type="match status" value="1"/>
</dbReference>
<evidence type="ECO:0000256" key="1">
    <source>
        <dbReference type="SAM" id="SignalP"/>
    </source>
</evidence>
<gene>
    <name evidence="2" type="ORF">GCM10007878_09400</name>
</gene>
<name>A0ABQ5ZTM4_9GAMM</name>
<dbReference type="InterPro" id="IPR010752">
    <property type="entry name" value="DUF1329"/>
</dbReference>
<dbReference type="CDD" id="cd16329">
    <property type="entry name" value="LolA_like"/>
    <property type="match status" value="1"/>
</dbReference>
<accession>A0ABQ5ZTM4</accession>
<proteinExistence type="predicted"/>
<organism evidence="2 3">
    <name type="scientific">Marinospirillum insulare</name>
    <dbReference type="NCBI Taxonomy" id="217169"/>
    <lineage>
        <taxon>Bacteria</taxon>
        <taxon>Pseudomonadati</taxon>
        <taxon>Pseudomonadota</taxon>
        <taxon>Gammaproteobacteria</taxon>
        <taxon>Oceanospirillales</taxon>
        <taxon>Oceanospirillaceae</taxon>
        <taxon>Marinospirillum</taxon>
    </lineage>
</organism>
<keyword evidence="1" id="KW-0732">Signal</keyword>
<dbReference type="EMBL" id="BSOR01000016">
    <property type="protein sequence ID" value="GLR63505.1"/>
    <property type="molecule type" value="Genomic_DNA"/>
</dbReference>
<evidence type="ECO:0008006" key="4">
    <source>
        <dbReference type="Google" id="ProtNLM"/>
    </source>
</evidence>
<reference evidence="3" key="1">
    <citation type="journal article" date="2019" name="Int. J. Syst. Evol. Microbiol.">
        <title>The Global Catalogue of Microorganisms (GCM) 10K type strain sequencing project: providing services to taxonomists for standard genome sequencing and annotation.</title>
        <authorList>
            <consortium name="The Broad Institute Genomics Platform"/>
            <consortium name="The Broad Institute Genome Sequencing Center for Infectious Disease"/>
            <person name="Wu L."/>
            <person name="Ma J."/>
        </authorList>
    </citation>
    <scope>NUCLEOTIDE SEQUENCE [LARGE SCALE GENOMIC DNA]</scope>
    <source>
        <strain evidence="3">NBRC 100033</strain>
    </source>
</reference>
<evidence type="ECO:0000313" key="3">
    <source>
        <dbReference type="Proteomes" id="UP001156682"/>
    </source>
</evidence>
<evidence type="ECO:0000313" key="2">
    <source>
        <dbReference type="EMBL" id="GLR63505.1"/>
    </source>
</evidence>
<sequence>MKQLNHNFSKSFSLSGLATALVAAGLLATTGSAFAADSLDSDKLTPMGAERAGSADGKIPAWEGGLKNAPGGWKEGYGNPFANEKPLFVITAQNYQQYEKNMAPGQIEMLKKYPDTYKIPVYKSHRTASYPQSVYDQVKKNAKTAQLVDGGNGVENFTEVTPFPLPKTGVELVWNHSTRYRGTGAEREVSLVTPQAGGSYTAVTLSEEFMFIGDPVENSLFYFLQSVTAPARLSGTVLLVQETMNQVKEPRRAWIYNAGQRRVRRAPQVAYDGPGTAADGQRTSDGLDVFNGSPDRYNWKLVGKKEMYIPYNAYQLLDTDLSVGDVVQAGHMNPDHTRYELHRVWEVEGTLKDGQRHIYAKRVMYFDEDTYQLAHVDHYDGRDNLWRVAEGHTVQFQDVQIPWYSAETVYDLVNGRYLVSGLINDTRGYNWDYNAKRSSFTPAALRRTGGR</sequence>
<protein>
    <recommendedName>
        <fullName evidence="4">Outer membrane lipoprotein-sorting protein</fullName>
    </recommendedName>
</protein>